<dbReference type="Proteomes" id="UP000321746">
    <property type="component" value="Unassembled WGS sequence"/>
</dbReference>
<protein>
    <recommendedName>
        <fullName evidence="3">Carrier domain-containing protein</fullName>
    </recommendedName>
</protein>
<dbReference type="AlphaFoldDB" id="A0A511XI11"/>
<dbReference type="SUPFAM" id="SSF47336">
    <property type="entry name" value="ACP-like"/>
    <property type="match status" value="1"/>
</dbReference>
<reference evidence="1 2" key="1">
    <citation type="submission" date="2019-07" db="EMBL/GenBank/DDBJ databases">
        <title>Whole genome shotgun sequence of Acetobacter oeni NBRC 105207.</title>
        <authorList>
            <person name="Hosoyama A."/>
            <person name="Uohara A."/>
            <person name="Ohji S."/>
            <person name="Ichikawa N."/>
        </authorList>
    </citation>
    <scope>NUCLEOTIDE SEQUENCE [LARGE SCALE GENOMIC DNA]</scope>
    <source>
        <strain evidence="1 2">NBRC 105207</strain>
    </source>
</reference>
<dbReference type="InterPro" id="IPR036736">
    <property type="entry name" value="ACP-like_sf"/>
</dbReference>
<dbReference type="RefSeq" id="WP_146886306.1">
    <property type="nucleotide sequence ID" value="NZ_BJYG01000007.1"/>
</dbReference>
<organism evidence="1 2">
    <name type="scientific">Acetobacter oeni</name>
    <dbReference type="NCBI Taxonomy" id="304077"/>
    <lineage>
        <taxon>Bacteria</taxon>
        <taxon>Pseudomonadati</taxon>
        <taxon>Pseudomonadota</taxon>
        <taxon>Alphaproteobacteria</taxon>
        <taxon>Acetobacterales</taxon>
        <taxon>Acetobacteraceae</taxon>
        <taxon>Acetobacter</taxon>
    </lineage>
</organism>
<dbReference type="Gene3D" id="1.10.1200.10">
    <property type="entry name" value="ACP-like"/>
    <property type="match status" value="1"/>
</dbReference>
<gene>
    <name evidence="1" type="ORF">AOE01nite_07990</name>
</gene>
<evidence type="ECO:0008006" key="3">
    <source>
        <dbReference type="Google" id="ProtNLM"/>
    </source>
</evidence>
<keyword evidence="2" id="KW-1185">Reference proteome</keyword>
<name>A0A511XI11_9PROT</name>
<evidence type="ECO:0000313" key="1">
    <source>
        <dbReference type="EMBL" id="GEN62575.1"/>
    </source>
</evidence>
<evidence type="ECO:0000313" key="2">
    <source>
        <dbReference type="Proteomes" id="UP000321746"/>
    </source>
</evidence>
<sequence>MAIAPDRIRRRLTRVFTTMFPGKTVEDVPAATMENTDGWDSLGTLSLFTLADEEFGIKLGLDRIGDVKSFEKLEALVTEKVG</sequence>
<dbReference type="EMBL" id="BJYG01000007">
    <property type="protein sequence ID" value="GEN62575.1"/>
    <property type="molecule type" value="Genomic_DNA"/>
</dbReference>
<proteinExistence type="predicted"/>
<dbReference type="OrthoDB" id="288445at2"/>
<comment type="caution">
    <text evidence="1">The sequence shown here is derived from an EMBL/GenBank/DDBJ whole genome shotgun (WGS) entry which is preliminary data.</text>
</comment>
<accession>A0A511XI11</accession>